<proteinExistence type="predicted"/>
<keyword evidence="1" id="KW-1133">Transmembrane helix</keyword>
<feature type="transmembrane region" description="Helical" evidence="1">
    <location>
        <begin position="153"/>
        <end position="176"/>
    </location>
</feature>
<feature type="transmembrane region" description="Helical" evidence="1">
    <location>
        <begin position="56"/>
        <end position="76"/>
    </location>
</feature>
<keyword evidence="3" id="KW-1185">Reference proteome</keyword>
<comment type="caution">
    <text evidence="2">The sequence shown here is derived from an EMBL/GenBank/DDBJ whole genome shotgun (WGS) entry which is preliminary data.</text>
</comment>
<organism evidence="2 3">
    <name type="scientific">Allosediminivita pacifica</name>
    <dbReference type="NCBI Taxonomy" id="1267769"/>
    <lineage>
        <taxon>Bacteria</taxon>
        <taxon>Pseudomonadati</taxon>
        <taxon>Pseudomonadota</taxon>
        <taxon>Alphaproteobacteria</taxon>
        <taxon>Rhodobacterales</taxon>
        <taxon>Paracoccaceae</taxon>
        <taxon>Allosediminivita</taxon>
    </lineage>
</organism>
<gene>
    <name evidence="2" type="ORF">C8N44_11235</name>
</gene>
<evidence type="ECO:0000256" key="1">
    <source>
        <dbReference type="SAM" id="Phobius"/>
    </source>
</evidence>
<dbReference type="Pfam" id="PF04403">
    <property type="entry name" value="PqiA"/>
    <property type="match status" value="1"/>
</dbReference>
<keyword evidence="1" id="KW-0812">Transmembrane</keyword>
<dbReference type="AlphaFoldDB" id="A0A2T6AUB2"/>
<dbReference type="Proteomes" id="UP000244069">
    <property type="component" value="Unassembled WGS sequence"/>
</dbReference>
<sequence length="213" mass="23224">MTIARESSAAVQRRYIACPHCDTLHVEALIPEDYTATCRHCGHVLAAPRRNSYARVLSLAVTALILMLGALFFPFISLEAAGLSNRTSVVDAMLAFSDGLMLPLSIAVALLIALIPAARLCAIAYTLVPLVFGGRPYRHAETAFRMAERLRPWSMAEIFIVGVAVALVKVSGLASVSFGPAFWAFAALVIVTVLQDNAMCRYTIWKSLENQRR</sequence>
<keyword evidence="1" id="KW-0472">Membrane</keyword>
<dbReference type="InterPro" id="IPR007498">
    <property type="entry name" value="PqiA-like"/>
</dbReference>
<evidence type="ECO:0000313" key="2">
    <source>
        <dbReference type="EMBL" id="PTX47411.1"/>
    </source>
</evidence>
<name>A0A2T6AUB2_9RHOB</name>
<reference evidence="2 3" key="1">
    <citation type="submission" date="2018-04" db="EMBL/GenBank/DDBJ databases">
        <title>Genomic Encyclopedia of Archaeal and Bacterial Type Strains, Phase II (KMG-II): from individual species to whole genera.</title>
        <authorList>
            <person name="Goeker M."/>
        </authorList>
    </citation>
    <scope>NUCLEOTIDE SEQUENCE [LARGE SCALE GENOMIC DNA]</scope>
    <source>
        <strain evidence="2 3">DSM 29329</strain>
    </source>
</reference>
<accession>A0A2T6AUB2</accession>
<feature type="transmembrane region" description="Helical" evidence="1">
    <location>
        <begin position="182"/>
        <end position="204"/>
    </location>
</feature>
<dbReference type="RefSeq" id="WP_107976388.1">
    <property type="nucleotide sequence ID" value="NZ_BMEZ01000014.1"/>
</dbReference>
<protein>
    <submittedName>
        <fullName evidence="2">Paraquat-inducible protein A</fullName>
    </submittedName>
</protein>
<dbReference type="OrthoDB" id="5291921at2"/>
<feature type="transmembrane region" description="Helical" evidence="1">
    <location>
        <begin position="106"/>
        <end position="132"/>
    </location>
</feature>
<dbReference type="EMBL" id="QBKN01000012">
    <property type="protein sequence ID" value="PTX47411.1"/>
    <property type="molecule type" value="Genomic_DNA"/>
</dbReference>
<evidence type="ECO:0000313" key="3">
    <source>
        <dbReference type="Proteomes" id="UP000244069"/>
    </source>
</evidence>